<proteinExistence type="predicted"/>
<dbReference type="RefSeq" id="WP_253201881.1">
    <property type="nucleotide sequence ID" value="NZ_JAZHFS010000046.1"/>
</dbReference>
<organism evidence="1 2">
    <name type="scientific">Clostridium frigoriphilum</name>
    <dbReference type="NCBI Taxonomy" id="443253"/>
    <lineage>
        <taxon>Bacteria</taxon>
        <taxon>Bacillati</taxon>
        <taxon>Bacillota</taxon>
        <taxon>Clostridia</taxon>
        <taxon>Eubacteriales</taxon>
        <taxon>Clostridiaceae</taxon>
        <taxon>Clostridium</taxon>
    </lineage>
</organism>
<comment type="caution">
    <text evidence="1">The sequence shown here is derived from an EMBL/GenBank/DDBJ whole genome shotgun (WGS) entry which is preliminary data.</text>
</comment>
<protein>
    <recommendedName>
        <fullName evidence="3">Peptidoglycan binding domain-containing protein</fullName>
    </recommendedName>
</protein>
<keyword evidence="2" id="KW-1185">Reference proteome</keyword>
<sequence>MDKMVLQTQKWANETYSGNKSYTKIAEDGVTGWGTMKALITALQIELKLPSPNGNFGPGTKNAFTNLSVSSPVTDSNKIIILQSALFCKGYNPN</sequence>
<gene>
    <name evidence="1" type="ORF">SJI18_23540</name>
</gene>
<evidence type="ECO:0000313" key="2">
    <source>
        <dbReference type="Proteomes" id="UP001498469"/>
    </source>
</evidence>
<dbReference type="Proteomes" id="UP001498469">
    <property type="component" value="Unassembled WGS sequence"/>
</dbReference>
<evidence type="ECO:0008006" key="3">
    <source>
        <dbReference type="Google" id="ProtNLM"/>
    </source>
</evidence>
<accession>A0ABU7UV38</accession>
<reference evidence="1 2" key="1">
    <citation type="submission" date="2023-11" db="EMBL/GenBank/DDBJ databases">
        <title>Draft genome sequence of a psychrophilic Clostridium strain from permafrost water brine.</title>
        <authorList>
            <person name="Shcherbakova V.A."/>
            <person name="Trubitsyn V.E."/>
            <person name="Zakharyuk A.G."/>
        </authorList>
    </citation>
    <scope>NUCLEOTIDE SEQUENCE [LARGE SCALE GENOMIC DNA]</scope>
    <source>
        <strain evidence="1 2">14F</strain>
    </source>
</reference>
<dbReference type="EMBL" id="JAZHFS010000046">
    <property type="protein sequence ID" value="MEF2115257.1"/>
    <property type="molecule type" value="Genomic_DNA"/>
</dbReference>
<evidence type="ECO:0000313" key="1">
    <source>
        <dbReference type="EMBL" id="MEF2115257.1"/>
    </source>
</evidence>
<name>A0ABU7UV38_9CLOT</name>